<keyword evidence="7" id="KW-1185">Reference proteome</keyword>
<evidence type="ECO:0000256" key="5">
    <source>
        <dbReference type="SAM" id="Phobius"/>
    </source>
</evidence>
<dbReference type="OrthoDB" id="7064507at2"/>
<keyword evidence="2 5" id="KW-0812">Transmembrane</keyword>
<evidence type="ECO:0000313" key="7">
    <source>
        <dbReference type="Proteomes" id="UP000315914"/>
    </source>
</evidence>
<accession>A0A560KK19</accession>
<evidence type="ECO:0000256" key="4">
    <source>
        <dbReference type="ARBA" id="ARBA00023136"/>
    </source>
</evidence>
<dbReference type="Pfam" id="PF07681">
    <property type="entry name" value="DoxX"/>
    <property type="match status" value="1"/>
</dbReference>
<feature type="transmembrane region" description="Helical" evidence="5">
    <location>
        <begin position="112"/>
        <end position="136"/>
    </location>
</feature>
<evidence type="ECO:0000313" key="6">
    <source>
        <dbReference type="EMBL" id="TWB83578.1"/>
    </source>
</evidence>
<comment type="subcellular location">
    <subcellularLocation>
        <location evidence="1">Membrane</location>
        <topology evidence="1">Multi-pass membrane protein</topology>
    </subcellularLocation>
</comment>
<name>A0A560KK19_9BRAD</name>
<feature type="transmembrane region" description="Helical" evidence="5">
    <location>
        <begin position="12"/>
        <end position="38"/>
    </location>
</feature>
<proteinExistence type="predicted"/>
<dbReference type="Proteomes" id="UP000315914">
    <property type="component" value="Unassembled WGS sequence"/>
</dbReference>
<dbReference type="EMBL" id="VITW01000001">
    <property type="protein sequence ID" value="TWB83578.1"/>
    <property type="molecule type" value="Genomic_DNA"/>
</dbReference>
<gene>
    <name evidence="6" type="ORF">FBZ95_10112</name>
</gene>
<keyword evidence="4 5" id="KW-0472">Membrane</keyword>
<protein>
    <submittedName>
        <fullName evidence="6">Putative membrane protein YphA (DoxX/SURF4 family)</fullName>
    </submittedName>
</protein>
<comment type="caution">
    <text evidence="6">The sequence shown here is derived from an EMBL/GenBank/DDBJ whole genome shotgun (WGS) entry which is preliminary data.</text>
</comment>
<dbReference type="AlphaFoldDB" id="A0A560KK19"/>
<reference evidence="6 7" key="1">
    <citation type="submission" date="2019-06" db="EMBL/GenBank/DDBJ databases">
        <title>Genomic Encyclopedia of Type Strains, Phase IV (KMG-V): Genome sequencing to study the core and pangenomes of soil and plant-associated prokaryotes.</title>
        <authorList>
            <person name="Whitman W."/>
        </authorList>
    </citation>
    <scope>NUCLEOTIDE SEQUENCE [LARGE SCALE GENOMIC DNA]</scope>
    <source>
        <strain evidence="6 7">BR 10556</strain>
    </source>
</reference>
<dbReference type="GO" id="GO:0016020">
    <property type="term" value="C:membrane"/>
    <property type="evidence" value="ECO:0007669"/>
    <property type="project" value="UniProtKB-SubCell"/>
</dbReference>
<keyword evidence="3 5" id="KW-1133">Transmembrane helix</keyword>
<evidence type="ECO:0000256" key="2">
    <source>
        <dbReference type="ARBA" id="ARBA00022692"/>
    </source>
</evidence>
<dbReference type="STRING" id="1399419.A5906_05905"/>
<evidence type="ECO:0000256" key="1">
    <source>
        <dbReference type="ARBA" id="ARBA00004141"/>
    </source>
</evidence>
<dbReference type="InterPro" id="IPR032808">
    <property type="entry name" value="DoxX"/>
</dbReference>
<sequence>MMSPSGTPRWVAAILVWPWIVPLARLGLVSAFLIGGVQKLADFPAAVAEQAHFGLEPAAVWAVAAIIVELGGSLLVIAGRWVWFGAGGLGVLTAIAMFTANDFWAKTGHDRFMAVNAFFEHLGLIAGLVLVSILGLRKQAT</sequence>
<feature type="transmembrane region" description="Helical" evidence="5">
    <location>
        <begin position="58"/>
        <end position="77"/>
    </location>
</feature>
<feature type="transmembrane region" description="Helical" evidence="5">
    <location>
        <begin position="82"/>
        <end position="100"/>
    </location>
</feature>
<organism evidence="6 7">
    <name type="scientific">Bradyrhizobium sacchari</name>
    <dbReference type="NCBI Taxonomy" id="1399419"/>
    <lineage>
        <taxon>Bacteria</taxon>
        <taxon>Pseudomonadati</taxon>
        <taxon>Pseudomonadota</taxon>
        <taxon>Alphaproteobacteria</taxon>
        <taxon>Hyphomicrobiales</taxon>
        <taxon>Nitrobacteraceae</taxon>
        <taxon>Bradyrhizobium</taxon>
    </lineage>
</organism>
<evidence type="ECO:0000256" key="3">
    <source>
        <dbReference type="ARBA" id="ARBA00022989"/>
    </source>
</evidence>